<name>A0A286GZ03_9PROT</name>
<dbReference type="EMBL" id="OCNJ01000012">
    <property type="protein sequence ID" value="SOE00436.1"/>
    <property type="molecule type" value="Genomic_DNA"/>
</dbReference>
<accession>A0A286GZ03</accession>
<sequence length="162" mass="17206">MTALATACLDPLFTACEAGRALYAGAARTVGDPGLKLQFNHMATARADVLAEIAAVLGREVVSMEQDVAAPVARWRVGGKVPLGGEVRPRALAGDELCGLVRRLREHDEHLLLQMRQHVDTIPCLATVQVLERAIGVLSQDLDKIRILEALAAGQEGAPATP</sequence>
<reference evidence="1 2" key="1">
    <citation type="submission" date="2017-09" db="EMBL/GenBank/DDBJ databases">
        <authorList>
            <person name="Ehlers B."/>
            <person name="Leendertz F.H."/>
        </authorList>
    </citation>
    <scope>NUCLEOTIDE SEQUENCE [LARGE SCALE GENOMIC DNA]</scope>
    <source>
        <strain evidence="1 2">USBA 140</strain>
    </source>
</reference>
<dbReference type="OrthoDB" id="9961591at2"/>
<evidence type="ECO:0000313" key="1">
    <source>
        <dbReference type="EMBL" id="SOE00436.1"/>
    </source>
</evidence>
<organism evidence="1 2">
    <name type="scientific">Caenispirillum bisanense</name>
    <dbReference type="NCBI Taxonomy" id="414052"/>
    <lineage>
        <taxon>Bacteria</taxon>
        <taxon>Pseudomonadati</taxon>
        <taxon>Pseudomonadota</taxon>
        <taxon>Alphaproteobacteria</taxon>
        <taxon>Rhodospirillales</taxon>
        <taxon>Novispirillaceae</taxon>
        <taxon>Caenispirillum</taxon>
    </lineage>
</organism>
<gene>
    <name evidence="1" type="ORF">SAMN05421508_11293</name>
</gene>
<dbReference type="AlphaFoldDB" id="A0A286GZ03"/>
<dbReference type="RefSeq" id="WP_097281208.1">
    <property type="nucleotide sequence ID" value="NZ_OCNJ01000012.1"/>
</dbReference>
<evidence type="ECO:0000313" key="2">
    <source>
        <dbReference type="Proteomes" id="UP000219621"/>
    </source>
</evidence>
<keyword evidence="2" id="KW-1185">Reference proteome</keyword>
<protein>
    <recommendedName>
        <fullName evidence="3">DUF2383 domain-containing protein</fullName>
    </recommendedName>
</protein>
<dbReference type="Proteomes" id="UP000219621">
    <property type="component" value="Unassembled WGS sequence"/>
</dbReference>
<evidence type="ECO:0008006" key="3">
    <source>
        <dbReference type="Google" id="ProtNLM"/>
    </source>
</evidence>
<proteinExistence type="predicted"/>